<evidence type="ECO:0000256" key="2">
    <source>
        <dbReference type="ARBA" id="ARBA00023163"/>
    </source>
</evidence>
<dbReference type="PANTHER" id="PTHR10333">
    <property type="entry name" value="INHIBITOR OF GROWTH PROTEIN"/>
    <property type="match status" value="1"/>
</dbReference>
<gene>
    <name evidence="4" type="ORF">FVE85_6420</name>
</gene>
<proteinExistence type="predicted"/>
<feature type="compositionally biased region" description="Polar residues" evidence="3">
    <location>
        <begin position="147"/>
        <end position="158"/>
    </location>
</feature>
<reference evidence="5" key="1">
    <citation type="journal article" date="2019" name="Nat. Commun.">
        <title>Expansion of phycobilisome linker gene families in mesophilic red algae.</title>
        <authorList>
            <person name="Lee J."/>
            <person name="Kim D."/>
            <person name="Bhattacharya D."/>
            <person name="Yoon H.S."/>
        </authorList>
    </citation>
    <scope>NUCLEOTIDE SEQUENCE [LARGE SCALE GENOMIC DNA]</scope>
    <source>
        <strain evidence="5">CCMP 1328</strain>
    </source>
</reference>
<keyword evidence="2" id="KW-0804">Transcription</keyword>
<dbReference type="InterPro" id="IPR028651">
    <property type="entry name" value="ING_fam"/>
</dbReference>
<dbReference type="PANTHER" id="PTHR10333:SF103">
    <property type="entry name" value="INHIBITOR OF GROWTH PROTEIN 3"/>
    <property type="match status" value="1"/>
</dbReference>
<keyword evidence="1" id="KW-0805">Transcription regulation</keyword>
<protein>
    <submittedName>
        <fullName evidence="4">Uncharacterized protein</fullName>
    </submittedName>
</protein>
<evidence type="ECO:0000256" key="3">
    <source>
        <dbReference type="SAM" id="MobiDB-lite"/>
    </source>
</evidence>
<dbReference type="AlphaFoldDB" id="A0A5J4Z673"/>
<keyword evidence="5" id="KW-1185">Reference proteome</keyword>
<dbReference type="Proteomes" id="UP000324585">
    <property type="component" value="Unassembled WGS sequence"/>
</dbReference>
<dbReference type="Gene3D" id="3.30.40.10">
    <property type="entry name" value="Zinc/RING finger domain, C3HC4 (zinc finger)"/>
    <property type="match status" value="1"/>
</dbReference>
<evidence type="ECO:0000256" key="1">
    <source>
        <dbReference type="ARBA" id="ARBA00023015"/>
    </source>
</evidence>
<sequence length="233" mass="25350">MELRELEEAWQASFVGSSLSSSTVEICRRIRELDVEMQQVGARAEGVVLAQLALMSGSNSRDADPAAKMHLLEAMDESEQLPHQLNQQKFALLQQELDSLYKASCVLSEQKANLTQQIHDLIQEKSSKFNDAYHVVEAAIRRNSAYQKIQQTQQSPKLQSGALPSPRAGRGAEGDAAAGALEVDGNDIQAGSLAGAQATDGPRYCFCNEISYGEMIACENPEVRLCSLLLVPA</sequence>
<evidence type="ECO:0000313" key="4">
    <source>
        <dbReference type="EMBL" id="KAA8498835.1"/>
    </source>
</evidence>
<comment type="caution">
    <text evidence="4">The sequence shown here is derived from an EMBL/GenBank/DDBJ whole genome shotgun (WGS) entry which is preliminary data.</text>
</comment>
<dbReference type="OrthoDB" id="5411773at2759"/>
<name>A0A5J4Z673_PORPP</name>
<dbReference type="EMBL" id="VRMN01000001">
    <property type="protein sequence ID" value="KAA8498835.1"/>
    <property type="molecule type" value="Genomic_DNA"/>
</dbReference>
<organism evidence="4 5">
    <name type="scientific">Porphyridium purpureum</name>
    <name type="common">Red alga</name>
    <name type="synonym">Porphyridium cruentum</name>
    <dbReference type="NCBI Taxonomy" id="35688"/>
    <lineage>
        <taxon>Eukaryota</taxon>
        <taxon>Rhodophyta</taxon>
        <taxon>Bangiophyceae</taxon>
        <taxon>Porphyridiales</taxon>
        <taxon>Porphyridiaceae</taxon>
        <taxon>Porphyridium</taxon>
    </lineage>
</organism>
<accession>A0A5J4Z673</accession>
<evidence type="ECO:0000313" key="5">
    <source>
        <dbReference type="Proteomes" id="UP000324585"/>
    </source>
</evidence>
<dbReference type="InterPro" id="IPR013083">
    <property type="entry name" value="Znf_RING/FYVE/PHD"/>
</dbReference>
<feature type="region of interest" description="Disordered" evidence="3">
    <location>
        <begin position="147"/>
        <end position="175"/>
    </location>
</feature>